<dbReference type="PANTHER" id="PTHR43738:SF1">
    <property type="entry name" value="HEMIN TRANSPORT SYSTEM PERMEASE PROTEIN HRTB-RELATED"/>
    <property type="match status" value="1"/>
</dbReference>
<keyword evidence="6 7" id="KW-0472">Membrane</keyword>
<evidence type="ECO:0000313" key="10">
    <source>
        <dbReference type="EMBL" id="WAL61050.1"/>
    </source>
</evidence>
<dbReference type="RefSeq" id="WP_268611005.1">
    <property type="nucleotide sequence ID" value="NZ_CP113797.1"/>
</dbReference>
<feature type="transmembrane region" description="Helical" evidence="7">
    <location>
        <begin position="284"/>
        <end position="309"/>
    </location>
</feature>
<gene>
    <name evidence="10" type="ORF">OXH18_03340</name>
</gene>
<feature type="transmembrane region" description="Helical" evidence="7">
    <location>
        <begin position="16"/>
        <end position="40"/>
    </location>
</feature>
<evidence type="ECO:0000256" key="3">
    <source>
        <dbReference type="ARBA" id="ARBA00022475"/>
    </source>
</evidence>
<dbReference type="KEGG" id="tsin:OXH18_03340"/>
<comment type="subcellular location">
    <subcellularLocation>
        <location evidence="1">Cell membrane</location>
        <topology evidence="1">Multi-pass membrane protein</topology>
    </subcellularLocation>
</comment>
<keyword evidence="4 7" id="KW-0812">Transmembrane</keyword>
<dbReference type="PIRSF" id="PIRSF031773">
    <property type="entry name" value="DevC"/>
    <property type="match status" value="1"/>
</dbReference>
<feature type="transmembrane region" description="Helical" evidence="7">
    <location>
        <begin position="368"/>
        <end position="394"/>
    </location>
</feature>
<evidence type="ECO:0000256" key="6">
    <source>
        <dbReference type="ARBA" id="ARBA00023136"/>
    </source>
</evidence>
<keyword evidence="11" id="KW-1185">Reference proteome</keyword>
<feature type="domain" description="ABC3 transporter permease C-terminal" evidence="8">
    <location>
        <begin position="293"/>
        <end position="404"/>
    </location>
</feature>
<dbReference type="GO" id="GO:0005886">
    <property type="term" value="C:plasma membrane"/>
    <property type="evidence" value="ECO:0007669"/>
    <property type="project" value="UniProtKB-SubCell"/>
</dbReference>
<protein>
    <submittedName>
        <fullName evidence="10">ABC transporter permease</fullName>
    </submittedName>
</protein>
<evidence type="ECO:0000256" key="4">
    <source>
        <dbReference type="ARBA" id="ARBA00022692"/>
    </source>
</evidence>
<feature type="domain" description="MacB-like periplasmic core" evidence="9">
    <location>
        <begin position="21"/>
        <end position="258"/>
    </location>
</feature>
<reference evidence="10" key="1">
    <citation type="submission" date="2022-12" db="EMBL/GenBank/DDBJ databases">
        <title>Polyphasic identification of a Novel Hot-Spring Cyanobacterium Ocullathermofonsia sinensis gen nov. sp. nov. and Genomic Insights on its Adaptations to the Thermal Habitat.</title>
        <authorList>
            <person name="Daroch M."/>
            <person name="Tang J."/>
            <person name="Jiang Y."/>
        </authorList>
    </citation>
    <scope>NUCLEOTIDE SEQUENCE</scope>
    <source>
        <strain evidence="10">PKUAC-SCTA174</strain>
    </source>
</reference>
<dbReference type="InterPro" id="IPR003838">
    <property type="entry name" value="ABC3_permease_C"/>
</dbReference>
<evidence type="ECO:0000256" key="2">
    <source>
        <dbReference type="ARBA" id="ARBA00022448"/>
    </source>
</evidence>
<keyword evidence="3" id="KW-1003">Cell membrane</keyword>
<dbReference type="EMBL" id="CP113797">
    <property type="protein sequence ID" value="WAL61050.1"/>
    <property type="molecule type" value="Genomic_DNA"/>
</dbReference>
<evidence type="ECO:0000259" key="9">
    <source>
        <dbReference type="Pfam" id="PF12704"/>
    </source>
</evidence>
<keyword evidence="2" id="KW-0813">Transport</keyword>
<keyword evidence="5 7" id="KW-1133">Transmembrane helix</keyword>
<dbReference type="PANTHER" id="PTHR43738">
    <property type="entry name" value="ABC TRANSPORTER, MEMBRANE PROTEIN"/>
    <property type="match status" value="1"/>
</dbReference>
<dbReference type="InterPro" id="IPR005891">
    <property type="entry name" value="DevC"/>
</dbReference>
<evidence type="ECO:0000313" key="11">
    <source>
        <dbReference type="Proteomes" id="UP001163152"/>
    </source>
</evidence>
<dbReference type="InterPro" id="IPR051125">
    <property type="entry name" value="ABC-4/HrtB_transporter"/>
</dbReference>
<dbReference type="Pfam" id="PF02687">
    <property type="entry name" value="FtsX"/>
    <property type="match status" value="1"/>
</dbReference>
<organism evidence="10 11">
    <name type="scientific">Thermocoleostomius sinensis A174</name>
    <dbReference type="NCBI Taxonomy" id="2016057"/>
    <lineage>
        <taxon>Bacteria</taxon>
        <taxon>Bacillati</taxon>
        <taxon>Cyanobacteriota</taxon>
        <taxon>Cyanophyceae</taxon>
        <taxon>Oculatellales</taxon>
        <taxon>Oculatellaceae</taxon>
        <taxon>Thermocoleostomius</taxon>
    </lineage>
</organism>
<name>A0A9E8ZH13_9CYAN</name>
<dbReference type="Proteomes" id="UP001163152">
    <property type="component" value="Chromosome"/>
</dbReference>
<proteinExistence type="predicted"/>
<evidence type="ECO:0000259" key="8">
    <source>
        <dbReference type="Pfam" id="PF02687"/>
    </source>
</evidence>
<dbReference type="AlphaFoldDB" id="A0A9E8ZH13"/>
<sequence length="410" mass="43986">MTSVARKNLFEDIPRFLVAQAGIMFAVSLVTIQVGLLNGFSRSVGVLIDRSAADVWVASADMVNLELTLPIPAGHLKLAQQVPGVERAEPLFLGGGIWRSPQGKITTIRLFGFDPAGQLFSPSPLIEGQVNTLNQPYTVIADKATLSSLDVQQTGTTANIGSLGVELVGLTEDTQSIASSAYLFSSIETAKAISTGGRTANLNCRFQGEEFVCSSVYEQSTQSNPALTPLADTDPITYVLVRARPGEDLPSLKQQLAQLLPNTRVLTREEMASRTRRYWIRRTGVGFILGLGAAVGVVVGMVIVGQILYSSVSDHMKEFATLKAMGVADRIVYGIIIRQALWMAVLGYIPSLMLCIGLGVWTFTTQGIMILITPITATAIFGITVLMCVGSALFATQKVTRVDPAIVFKS</sequence>
<dbReference type="InterPro" id="IPR025857">
    <property type="entry name" value="MacB_PCD"/>
</dbReference>
<feature type="transmembrane region" description="Helical" evidence="7">
    <location>
        <begin position="340"/>
        <end position="361"/>
    </location>
</feature>
<evidence type="ECO:0000256" key="7">
    <source>
        <dbReference type="SAM" id="Phobius"/>
    </source>
</evidence>
<evidence type="ECO:0000256" key="5">
    <source>
        <dbReference type="ARBA" id="ARBA00022989"/>
    </source>
</evidence>
<evidence type="ECO:0000256" key="1">
    <source>
        <dbReference type="ARBA" id="ARBA00004651"/>
    </source>
</evidence>
<accession>A0A9E8ZH13</accession>
<dbReference type="Pfam" id="PF12704">
    <property type="entry name" value="MacB_PCD"/>
    <property type="match status" value="1"/>
</dbReference>